<organism evidence="2 3">
    <name type="scientific">Chelativorans composti</name>
    <dbReference type="NCBI Taxonomy" id="768533"/>
    <lineage>
        <taxon>Bacteria</taxon>
        <taxon>Pseudomonadati</taxon>
        <taxon>Pseudomonadota</taxon>
        <taxon>Alphaproteobacteria</taxon>
        <taxon>Hyphomicrobiales</taxon>
        <taxon>Phyllobacteriaceae</taxon>
        <taxon>Chelativorans</taxon>
    </lineage>
</organism>
<dbReference type="EMBL" id="JBHUIR010000059">
    <property type="protein sequence ID" value="MFD2261050.1"/>
    <property type="molecule type" value="Genomic_DNA"/>
</dbReference>
<comment type="caution">
    <text evidence="2">The sequence shown here is derived from an EMBL/GenBank/DDBJ whole genome shotgun (WGS) entry which is preliminary data.</text>
</comment>
<feature type="coiled-coil region" evidence="1">
    <location>
        <begin position="73"/>
        <end position="103"/>
    </location>
</feature>
<proteinExistence type="predicted"/>
<keyword evidence="1" id="KW-0175">Coiled coil</keyword>
<keyword evidence="3" id="KW-1185">Reference proteome</keyword>
<sequence>MIKIEAQTVRIAVNALDMLEALSKTRFKDAHRARIARELFTGALNAFKRCYEGLSEEARDELNRLVEATFKKMKAERAALAKYRREKREREAAERAMIRAEAGLA</sequence>
<dbReference type="Proteomes" id="UP001597373">
    <property type="component" value="Unassembled WGS sequence"/>
</dbReference>
<gene>
    <name evidence="2" type="ORF">ACFSMZ_14975</name>
</gene>
<reference evidence="3" key="1">
    <citation type="journal article" date="2019" name="Int. J. Syst. Evol. Microbiol.">
        <title>The Global Catalogue of Microorganisms (GCM) 10K type strain sequencing project: providing services to taxonomists for standard genome sequencing and annotation.</title>
        <authorList>
            <consortium name="The Broad Institute Genomics Platform"/>
            <consortium name="The Broad Institute Genome Sequencing Center for Infectious Disease"/>
            <person name="Wu L."/>
            <person name="Ma J."/>
        </authorList>
    </citation>
    <scope>NUCLEOTIDE SEQUENCE [LARGE SCALE GENOMIC DNA]</scope>
    <source>
        <strain evidence="3">KCTC 23707</strain>
    </source>
</reference>
<protein>
    <submittedName>
        <fullName evidence="2">Uncharacterized protein</fullName>
    </submittedName>
</protein>
<evidence type="ECO:0000256" key="1">
    <source>
        <dbReference type="SAM" id="Coils"/>
    </source>
</evidence>
<evidence type="ECO:0000313" key="3">
    <source>
        <dbReference type="Proteomes" id="UP001597373"/>
    </source>
</evidence>
<accession>A0ABW5DJY7</accession>
<evidence type="ECO:0000313" key="2">
    <source>
        <dbReference type="EMBL" id="MFD2261050.1"/>
    </source>
</evidence>
<dbReference type="RefSeq" id="WP_345098558.1">
    <property type="nucleotide sequence ID" value="NZ_BAABGS010000017.1"/>
</dbReference>
<name>A0ABW5DJY7_9HYPH</name>